<proteinExistence type="predicted"/>
<dbReference type="InterPro" id="IPR011604">
    <property type="entry name" value="PDDEXK-like_dom_sf"/>
</dbReference>
<evidence type="ECO:0000313" key="2">
    <source>
        <dbReference type="EMBL" id="GAA4464947.1"/>
    </source>
</evidence>
<feature type="domain" description="PD-(D/E)XK endonuclease-like" evidence="1">
    <location>
        <begin position="3"/>
        <end position="308"/>
    </location>
</feature>
<sequence>MDWSYSALTTFRRCNRQYYFGYVAPSHYFTDPYRRKLFELKNSKSLHMWQGSVIDYIVETEVVDGLRKRKKLNFNQIAQKGVELAQRQFAFSESLKYREKGLSKAGVGADYCILDIHESQKPYTEEEIQNVYTQIHDVLSKFSTLKSPIDGRLMSNFIEDHSLIIPNVRFIKFEFENIRVTPQIDLLLGKGNKAVIIDWKVSDSDVSDYSLQLIIAGIAVLYTNQQRFGKAYMRSTDIELWEVNLLTQELKKHPFTTDEINQTIDYIYLNADESTLMQKQESQKPFVDDFPITDKPSTCQFCKFRYMCSYLLENNYEYNEQQYSEFVQTTEFT</sequence>
<dbReference type="Proteomes" id="UP001501175">
    <property type="component" value="Unassembled WGS sequence"/>
</dbReference>
<evidence type="ECO:0000259" key="1">
    <source>
        <dbReference type="Pfam" id="PF12705"/>
    </source>
</evidence>
<dbReference type="EMBL" id="BAABHD010000078">
    <property type="protein sequence ID" value="GAA4464947.1"/>
    <property type="molecule type" value="Genomic_DNA"/>
</dbReference>
<evidence type="ECO:0000313" key="3">
    <source>
        <dbReference type="Proteomes" id="UP001501175"/>
    </source>
</evidence>
<dbReference type="Gene3D" id="3.90.320.10">
    <property type="match status" value="1"/>
</dbReference>
<accession>A0ABP8NFF3</accession>
<reference evidence="3" key="1">
    <citation type="journal article" date="2019" name="Int. J. Syst. Evol. Microbiol.">
        <title>The Global Catalogue of Microorganisms (GCM) 10K type strain sequencing project: providing services to taxonomists for standard genome sequencing and annotation.</title>
        <authorList>
            <consortium name="The Broad Institute Genomics Platform"/>
            <consortium name="The Broad Institute Genome Sequencing Center for Infectious Disease"/>
            <person name="Wu L."/>
            <person name="Ma J."/>
        </authorList>
    </citation>
    <scope>NUCLEOTIDE SEQUENCE [LARGE SCALE GENOMIC DNA]</scope>
    <source>
        <strain evidence="3">JCM 17927</strain>
    </source>
</reference>
<protein>
    <recommendedName>
        <fullName evidence="1">PD-(D/E)XK endonuclease-like domain-containing protein</fullName>
    </recommendedName>
</protein>
<organism evidence="2 3">
    <name type="scientific">Nibrella saemangeumensis</name>
    <dbReference type="NCBI Taxonomy" id="1084526"/>
    <lineage>
        <taxon>Bacteria</taxon>
        <taxon>Pseudomonadati</taxon>
        <taxon>Bacteroidota</taxon>
        <taxon>Cytophagia</taxon>
        <taxon>Cytophagales</taxon>
        <taxon>Spirosomataceae</taxon>
        <taxon>Nibrella</taxon>
    </lineage>
</organism>
<dbReference type="RefSeq" id="WP_345247270.1">
    <property type="nucleotide sequence ID" value="NZ_BAABHD010000078.1"/>
</dbReference>
<dbReference type="Pfam" id="PF12705">
    <property type="entry name" value="PDDEXK_1"/>
    <property type="match status" value="1"/>
</dbReference>
<gene>
    <name evidence="2" type="ORF">GCM10023189_44900</name>
</gene>
<dbReference type="InterPro" id="IPR038726">
    <property type="entry name" value="PDDEXK_AddAB-type"/>
</dbReference>
<name>A0ABP8NFF3_9BACT</name>
<keyword evidence="3" id="KW-1185">Reference proteome</keyword>
<comment type="caution">
    <text evidence="2">The sequence shown here is derived from an EMBL/GenBank/DDBJ whole genome shotgun (WGS) entry which is preliminary data.</text>
</comment>